<keyword evidence="3" id="KW-1185">Reference proteome</keyword>
<proteinExistence type="predicted"/>
<dbReference type="InParanoid" id="J9DJ95"/>
<gene>
    <name evidence="2" type="ORF">EDEG_02927</name>
</gene>
<reference evidence="2 3" key="1">
    <citation type="submission" date="2011-08" db="EMBL/GenBank/DDBJ databases">
        <authorList>
            <person name="Liu Z.J."/>
            <person name="Shi F.L."/>
            <person name="Lu J.Q."/>
            <person name="Li M."/>
            <person name="Wang Z.L."/>
        </authorList>
    </citation>
    <scope>NUCLEOTIDE SEQUENCE [LARGE SCALE GENOMIC DNA]</scope>
    <source>
        <strain evidence="2 3">USNM 41457</strain>
    </source>
</reference>
<feature type="compositionally biased region" description="Polar residues" evidence="1">
    <location>
        <begin position="149"/>
        <end position="165"/>
    </location>
</feature>
<accession>J9DJ95</accession>
<sequence>MQILFFCATILCSFGEYHRNLIDTSLESLLYTLTGVYLIDNAMIEKDNPNQILENLVINFDSELKKWLQEAEKLTVVDAGCSNNRENFNFTELYNDLSDWIKKKPESQAISGSSSASNNLNLVNSIFNPENNHIEEAKTEQSPTDKGENNISEKSANQNISSTFPDSANTFNEKMNLYWKNLYQSIHIVLKVSFSGFKTNVLKTYIFTTENKCYTMGCKMGFLFDILMGYNYNLFYKNKSNMNRENKKNESNILEAEEKNQELHYIQKTIEFYIKLECTLQTISYLIEALKVNLDKNVVAEAIKKLTEFASMHIKSELESIHALDKSISESDAVNDIKSSEKMPFFRSSKEFFSRVCACYFTYKSFDDLFSDSFIDSKNPDINTSLIFKMLLERTSDEENIAKDFIKKMIG</sequence>
<dbReference type="HOGENOM" id="CLU_669070_0_0_1"/>
<organism evidence="2 3">
    <name type="scientific">Edhazardia aedis (strain USNM 41457)</name>
    <name type="common">Microsporidian parasite</name>
    <dbReference type="NCBI Taxonomy" id="1003232"/>
    <lineage>
        <taxon>Eukaryota</taxon>
        <taxon>Fungi</taxon>
        <taxon>Fungi incertae sedis</taxon>
        <taxon>Microsporidia</taxon>
        <taxon>Edhazardia</taxon>
    </lineage>
</organism>
<dbReference type="VEuPathDB" id="MicrosporidiaDB:EDEG_02927"/>
<comment type="caution">
    <text evidence="2">The sequence shown here is derived from an EMBL/GenBank/DDBJ whole genome shotgun (WGS) entry which is preliminary data.</text>
</comment>
<evidence type="ECO:0000256" key="1">
    <source>
        <dbReference type="SAM" id="MobiDB-lite"/>
    </source>
</evidence>
<evidence type="ECO:0000313" key="2">
    <source>
        <dbReference type="EMBL" id="EJW02675.1"/>
    </source>
</evidence>
<dbReference type="EMBL" id="AFBI03000060">
    <property type="protein sequence ID" value="EJW02675.1"/>
    <property type="molecule type" value="Genomic_DNA"/>
</dbReference>
<protein>
    <submittedName>
        <fullName evidence="2">Uncharacterized protein</fullName>
    </submittedName>
</protein>
<feature type="region of interest" description="Disordered" evidence="1">
    <location>
        <begin position="134"/>
        <end position="165"/>
    </location>
</feature>
<reference evidence="3" key="2">
    <citation type="submission" date="2015-07" db="EMBL/GenBank/DDBJ databases">
        <title>Contrasting host-pathogen interactions and genome evolution in two generalist and specialist microsporidian pathogens of mosquitoes.</title>
        <authorList>
            <consortium name="The Broad Institute Genomics Platform"/>
            <consortium name="The Broad Institute Genome Sequencing Center for Infectious Disease"/>
            <person name="Cuomo C.A."/>
            <person name="Sanscrainte N.D."/>
            <person name="Goldberg J.M."/>
            <person name="Heiman D."/>
            <person name="Young S."/>
            <person name="Zeng Q."/>
            <person name="Becnel J.J."/>
            <person name="Birren B.W."/>
        </authorList>
    </citation>
    <scope>NUCLEOTIDE SEQUENCE [LARGE SCALE GENOMIC DNA]</scope>
    <source>
        <strain evidence="3">USNM 41457</strain>
    </source>
</reference>
<dbReference type="Proteomes" id="UP000003163">
    <property type="component" value="Unassembled WGS sequence"/>
</dbReference>
<dbReference type="AlphaFoldDB" id="J9DJ95"/>
<name>J9DJ95_EDHAE</name>
<evidence type="ECO:0000313" key="3">
    <source>
        <dbReference type="Proteomes" id="UP000003163"/>
    </source>
</evidence>
<feature type="compositionally biased region" description="Basic and acidic residues" evidence="1">
    <location>
        <begin position="134"/>
        <end position="148"/>
    </location>
</feature>